<gene>
    <name evidence="2" type="ORF">EIP91_006105</name>
</gene>
<keyword evidence="1" id="KW-0472">Membrane</keyword>
<evidence type="ECO:0000313" key="3">
    <source>
        <dbReference type="Proteomes" id="UP000292702"/>
    </source>
</evidence>
<accession>A0A4R0RRG4</accession>
<evidence type="ECO:0000256" key="1">
    <source>
        <dbReference type="SAM" id="Phobius"/>
    </source>
</evidence>
<keyword evidence="1" id="KW-0812">Transmembrane</keyword>
<organism evidence="2 3">
    <name type="scientific">Steccherinum ochraceum</name>
    <dbReference type="NCBI Taxonomy" id="92696"/>
    <lineage>
        <taxon>Eukaryota</taxon>
        <taxon>Fungi</taxon>
        <taxon>Dikarya</taxon>
        <taxon>Basidiomycota</taxon>
        <taxon>Agaricomycotina</taxon>
        <taxon>Agaricomycetes</taxon>
        <taxon>Polyporales</taxon>
        <taxon>Steccherinaceae</taxon>
        <taxon>Steccherinum</taxon>
    </lineage>
</organism>
<keyword evidence="1" id="KW-1133">Transmembrane helix</keyword>
<dbReference type="Proteomes" id="UP000292702">
    <property type="component" value="Unassembled WGS sequence"/>
</dbReference>
<sequence>MKHNPVGPSALVGLQCGKNTDTLISANTPKGLKNAERLTETEKFYLGQGSTNTSLASLTSAASPRPLPVSSCSVQPRPAGRTFARSSSAVFVFFIVISATLLISNPLVQPQGLSV</sequence>
<proteinExistence type="predicted"/>
<name>A0A4R0RRG4_9APHY</name>
<feature type="transmembrane region" description="Helical" evidence="1">
    <location>
        <begin position="89"/>
        <end position="108"/>
    </location>
</feature>
<protein>
    <submittedName>
        <fullName evidence="2">Uncharacterized protein</fullName>
    </submittedName>
</protein>
<dbReference type="EMBL" id="RWJN01000033">
    <property type="protein sequence ID" value="TCD69792.1"/>
    <property type="molecule type" value="Genomic_DNA"/>
</dbReference>
<evidence type="ECO:0000313" key="2">
    <source>
        <dbReference type="EMBL" id="TCD69792.1"/>
    </source>
</evidence>
<comment type="caution">
    <text evidence="2">The sequence shown here is derived from an EMBL/GenBank/DDBJ whole genome shotgun (WGS) entry which is preliminary data.</text>
</comment>
<reference evidence="2 3" key="1">
    <citation type="submission" date="2018-11" db="EMBL/GenBank/DDBJ databases">
        <title>Genome assembly of Steccherinum ochraceum LE-BIN_3174, the white-rot fungus of the Steccherinaceae family (The Residual Polyporoid clade, Polyporales, Basidiomycota).</title>
        <authorList>
            <person name="Fedorova T.V."/>
            <person name="Glazunova O.A."/>
            <person name="Landesman E.O."/>
            <person name="Moiseenko K.V."/>
            <person name="Psurtseva N.V."/>
            <person name="Savinova O.S."/>
            <person name="Shakhova N.V."/>
            <person name="Tyazhelova T.V."/>
            <person name="Vasina D.V."/>
        </authorList>
    </citation>
    <scope>NUCLEOTIDE SEQUENCE [LARGE SCALE GENOMIC DNA]</scope>
    <source>
        <strain evidence="2 3">LE-BIN_3174</strain>
    </source>
</reference>
<dbReference type="AlphaFoldDB" id="A0A4R0RRG4"/>
<keyword evidence="3" id="KW-1185">Reference proteome</keyword>